<dbReference type="SUPFAM" id="SSF51445">
    <property type="entry name" value="(Trans)glycosidases"/>
    <property type="match status" value="1"/>
</dbReference>
<evidence type="ECO:0000256" key="2">
    <source>
        <dbReference type="ARBA" id="ARBA00023295"/>
    </source>
</evidence>
<organism evidence="4 5">
    <name type="scientific">Aureibacillus halotolerans</name>
    <dbReference type="NCBI Taxonomy" id="1508390"/>
    <lineage>
        <taxon>Bacteria</taxon>
        <taxon>Bacillati</taxon>
        <taxon>Bacillota</taxon>
        <taxon>Bacilli</taxon>
        <taxon>Bacillales</taxon>
        <taxon>Bacillaceae</taxon>
        <taxon>Aureibacillus</taxon>
    </lineage>
</organism>
<gene>
    <name evidence="4" type="ORF">EV213_101366</name>
</gene>
<keyword evidence="2" id="KW-0326">Glycosidase</keyword>
<dbReference type="AlphaFoldDB" id="A0A4R6UAP8"/>
<keyword evidence="5" id="KW-1185">Reference proteome</keyword>
<evidence type="ECO:0000256" key="1">
    <source>
        <dbReference type="ARBA" id="ARBA00022801"/>
    </source>
</evidence>
<name>A0A4R6UAP8_9BACI</name>
<evidence type="ECO:0000313" key="4">
    <source>
        <dbReference type="EMBL" id="TDQ42936.1"/>
    </source>
</evidence>
<dbReference type="InterPro" id="IPR013529">
    <property type="entry name" value="Glyco_hydro_42_N"/>
</dbReference>
<dbReference type="GO" id="GO:0004565">
    <property type="term" value="F:beta-galactosidase activity"/>
    <property type="evidence" value="ECO:0007669"/>
    <property type="project" value="InterPro"/>
</dbReference>
<dbReference type="Pfam" id="PF02449">
    <property type="entry name" value="Glyco_hydro_42"/>
    <property type="match status" value="1"/>
</dbReference>
<dbReference type="Proteomes" id="UP000295632">
    <property type="component" value="Unassembled WGS sequence"/>
</dbReference>
<dbReference type="Gene3D" id="3.20.20.80">
    <property type="entry name" value="Glycosidases"/>
    <property type="match status" value="1"/>
</dbReference>
<sequence>MTNIVVFYDDSFPFQGERPTRSQLDSLSNFAKVCDAQELPIALAQADTYLHLHGGYFPKASWPAILRHTKQGKGLVTVGGAPFRFPVVSREKEWHAEPEQTAYHQELHIQEVHPVKGDRIQHWESHQEIPLFKGFESLFSVQSTVGFTLHVTRQKDMPHENGSSGPMDAHIYPLLKGFSKKERCIASPAVLLEHTKGDFAGGRWICVNLPVESELWSENGLNALQQWAAFTARGADEMWVKPQYAMYYPGEMPRLTIQQQQLKAFDTANQSWTYHLALSMNNETLWEESITISSTAHIQYHHQSIPVTVQPGLYELHCKAISNHGEERTFRQGFWGMDEELLQEGTVLSCDEDYFQKDGEPFPIVGMTYMTSDVARKFLFLPNVHAWDADMKAMKDAHINYIRTGLWTGFRQVMFTDGHPSEEVLRAVDAFILTAKRHGLEVTFNFFSFTPELWEGENPYLDPRSVEAQKRMIAGLVSRHTKTTNIEWDLINEPSLMDPKKIFTGAQPLGDRFEQKAFIEWIKARHGTIESLQEAWNKTPEELPSFEAVRPISPDSVNFRPTEKLQKNGRPWLDFTLFTMDMHNVWAKELTDSIKAHAPNQLVTVGQDEGLAGGRPSPFFYAEAVDYTTVHSWWLMDQLVWDGLFTKVDSKPSLIQETGIMYTERPDGFAKRSDEELKAILERKYAYAFSTGGAGAVQWLWNVNHYMDNINESNIGAVRSDGSEKPEVDVSMDFGSFMNENRKLFKARTREDIAVVYPFSNDFSARKVSYDATAKLTRIFTYDLRIPFRGVGEYHLEELEAHPPKVIFVPSAHNFDRKQLEKLLSHVRKHGSTLVWTGPLHLDEYWRSVPKTLVNEPLTRANIRREELLQIGEKRFPVSFFNDRKSAGVTFSGNRLAEIETERVDNCDVSSIHSWKEGKGSVVWCPLPLELNERDPVLLAFYEQVLQPHQLSAELDWETGGDLPGIYGRKLTFENGSLFIFVSEAAYEIDVAVRDKETGKRYSFSVESERTVMFSCQSDGTLTSIYRPEEVQVECASN</sequence>
<dbReference type="RefSeq" id="WP_133578755.1">
    <property type="nucleotide sequence ID" value="NZ_SNYJ01000001.1"/>
</dbReference>
<feature type="domain" description="Glycoside hydrolase family 42 N-terminal" evidence="3">
    <location>
        <begin position="515"/>
        <end position="605"/>
    </location>
</feature>
<keyword evidence="1" id="KW-0378">Hydrolase</keyword>
<dbReference type="InterPro" id="IPR017853">
    <property type="entry name" value="GH"/>
</dbReference>
<protein>
    <submittedName>
        <fullName evidence="4">Beta-galactosidase-like protein</fullName>
    </submittedName>
</protein>
<dbReference type="EMBL" id="SNYJ01000001">
    <property type="protein sequence ID" value="TDQ42936.1"/>
    <property type="molecule type" value="Genomic_DNA"/>
</dbReference>
<evidence type="ECO:0000313" key="5">
    <source>
        <dbReference type="Proteomes" id="UP000295632"/>
    </source>
</evidence>
<reference evidence="4 5" key="1">
    <citation type="submission" date="2019-03" db="EMBL/GenBank/DDBJ databases">
        <title>Genomic Encyclopedia of Type Strains, Phase IV (KMG-IV): sequencing the most valuable type-strain genomes for metagenomic binning, comparative biology and taxonomic classification.</title>
        <authorList>
            <person name="Goeker M."/>
        </authorList>
    </citation>
    <scope>NUCLEOTIDE SEQUENCE [LARGE SCALE GENOMIC DNA]</scope>
    <source>
        <strain evidence="4 5">DSM 28697</strain>
    </source>
</reference>
<comment type="caution">
    <text evidence="4">The sequence shown here is derived from an EMBL/GenBank/DDBJ whole genome shotgun (WGS) entry which is preliminary data.</text>
</comment>
<proteinExistence type="predicted"/>
<dbReference type="GO" id="GO:0005975">
    <property type="term" value="P:carbohydrate metabolic process"/>
    <property type="evidence" value="ECO:0007669"/>
    <property type="project" value="InterPro"/>
</dbReference>
<dbReference type="GO" id="GO:0009341">
    <property type="term" value="C:beta-galactosidase complex"/>
    <property type="evidence" value="ECO:0007669"/>
    <property type="project" value="InterPro"/>
</dbReference>
<dbReference type="OrthoDB" id="2698423at2"/>
<accession>A0A4R6UAP8</accession>
<evidence type="ECO:0000259" key="3">
    <source>
        <dbReference type="Pfam" id="PF02449"/>
    </source>
</evidence>